<dbReference type="EMBL" id="JAQFWQ010000031">
    <property type="protein sequence ID" value="MDA2811545.1"/>
    <property type="molecule type" value="Genomic_DNA"/>
</dbReference>
<gene>
    <name evidence="5" type="ORF">O4J56_12965</name>
</gene>
<sequence length="153" mass="16634">MTARPAAQPPERLRRLPSRLLTRTAAQVQRLVAEGLGEYRTHHYALMAAAAELGPASQAALGQACGMDRSDVAAALDDLAARGLVRRAPDPADRRRNTVVLTGDGEWALHELDVRVQEVQERAFAPLTPDERAVLADLLERVNRHHAEHAGTG</sequence>
<dbReference type="SUPFAM" id="SSF46785">
    <property type="entry name" value="Winged helix' DNA-binding domain"/>
    <property type="match status" value="1"/>
</dbReference>
<accession>A0ABT4U3N5</accession>
<evidence type="ECO:0000256" key="2">
    <source>
        <dbReference type="ARBA" id="ARBA00023125"/>
    </source>
</evidence>
<dbReference type="InterPro" id="IPR036388">
    <property type="entry name" value="WH-like_DNA-bd_sf"/>
</dbReference>
<comment type="caution">
    <text evidence="5">The sequence shown here is derived from an EMBL/GenBank/DDBJ whole genome shotgun (WGS) entry which is preliminary data.</text>
</comment>
<keyword evidence="1" id="KW-0805">Transcription regulation</keyword>
<evidence type="ECO:0000313" key="6">
    <source>
        <dbReference type="Proteomes" id="UP001527866"/>
    </source>
</evidence>
<evidence type="ECO:0000256" key="1">
    <source>
        <dbReference type="ARBA" id="ARBA00023015"/>
    </source>
</evidence>
<dbReference type="PANTHER" id="PTHR33164">
    <property type="entry name" value="TRANSCRIPTIONAL REGULATOR, MARR FAMILY"/>
    <property type="match status" value="1"/>
</dbReference>
<dbReference type="RefSeq" id="WP_270685998.1">
    <property type="nucleotide sequence ID" value="NZ_JAQFWQ010000031.1"/>
</dbReference>
<evidence type="ECO:0000259" key="4">
    <source>
        <dbReference type="PROSITE" id="PS50995"/>
    </source>
</evidence>
<evidence type="ECO:0000256" key="3">
    <source>
        <dbReference type="ARBA" id="ARBA00023163"/>
    </source>
</evidence>
<dbReference type="Gene3D" id="1.10.10.10">
    <property type="entry name" value="Winged helix-like DNA-binding domain superfamily/Winged helix DNA-binding domain"/>
    <property type="match status" value="1"/>
</dbReference>
<proteinExistence type="predicted"/>
<keyword evidence="3" id="KW-0804">Transcription</keyword>
<dbReference type="PRINTS" id="PR00598">
    <property type="entry name" value="HTHMARR"/>
</dbReference>
<dbReference type="PANTHER" id="PTHR33164:SF64">
    <property type="entry name" value="TRANSCRIPTIONAL REGULATOR SLYA"/>
    <property type="match status" value="1"/>
</dbReference>
<organism evidence="5 6">
    <name type="scientific">Nocardiopsis endophytica</name>
    <dbReference type="NCBI Taxonomy" id="3018445"/>
    <lineage>
        <taxon>Bacteria</taxon>
        <taxon>Bacillati</taxon>
        <taxon>Actinomycetota</taxon>
        <taxon>Actinomycetes</taxon>
        <taxon>Streptosporangiales</taxon>
        <taxon>Nocardiopsidaceae</taxon>
        <taxon>Nocardiopsis</taxon>
    </lineage>
</organism>
<keyword evidence="2" id="KW-0238">DNA-binding</keyword>
<dbReference type="InterPro" id="IPR000835">
    <property type="entry name" value="HTH_MarR-typ"/>
</dbReference>
<dbReference type="PROSITE" id="PS50995">
    <property type="entry name" value="HTH_MARR_2"/>
    <property type="match status" value="1"/>
</dbReference>
<evidence type="ECO:0000313" key="5">
    <source>
        <dbReference type="EMBL" id="MDA2811545.1"/>
    </source>
</evidence>
<dbReference type="Pfam" id="PF12802">
    <property type="entry name" value="MarR_2"/>
    <property type="match status" value="1"/>
</dbReference>
<name>A0ABT4U3N5_9ACTN</name>
<dbReference type="SMART" id="SM00347">
    <property type="entry name" value="HTH_MARR"/>
    <property type="match status" value="1"/>
</dbReference>
<dbReference type="Proteomes" id="UP001527866">
    <property type="component" value="Unassembled WGS sequence"/>
</dbReference>
<dbReference type="InterPro" id="IPR036390">
    <property type="entry name" value="WH_DNA-bd_sf"/>
</dbReference>
<feature type="domain" description="HTH marR-type" evidence="4">
    <location>
        <begin position="10"/>
        <end position="144"/>
    </location>
</feature>
<reference evidence="5 6" key="1">
    <citation type="submission" date="2023-01" db="EMBL/GenBank/DDBJ databases">
        <title>Draft genome sequence of Nocardiopsis sp. RSe5-2 isolated from halophytes.</title>
        <authorList>
            <person name="Duangmal K."/>
            <person name="Chantavorakit T."/>
        </authorList>
    </citation>
    <scope>NUCLEOTIDE SEQUENCE [LARGE SCALE GENOMIC DNA]</scope>
    <source>
        <strain evidence="5 6">RSe5-2</strain>
    </source>
</reference>
<dbReference type="InterPro" id="IPR039422">
    <property type="entry name" value="MarR/SlyA-like"/>
</dbReference>
<keyword evidence="6" id="KW-1185">Reference proteome</keyword>
<protein>
    <submittedName>
        <fullName evidence="5">MarR family winged helix-turn-helix transcriptional regulator</fullName>
    </submittedName>
</protein>